<feature type="transmembrane region" description="Helical" evidence="1">
    <location>
        <begin position="76"/>
        <end position="97"/>
    </location>
</feature>
<keyword evidence="1" id="KW-0812">Transmembrane</keyword>
<organism evidence="2 3">
    <name type="scientific">Panagrellus redivivus</name>
    <name type="common">Microworm</name>
    <dbReference type="NCBI Taxonomy" id="6233"/>
    <lineage>
        <taxon>Eukaryota</taxon>
        <taxon>Metazoa</taxon>
        <taxon>Ecdysozoa</taxon>
        <taxon>Nematoda</taxon>
        <taxon>Chromadorea</taxon>
        <taxon>Rhabditida</taxon>
        <taxon>Tylenchina</taxon>
        <taxon>Panagrolaimomorpha</taxon>
        <taxon>Panagrolaimoidea</taxon>
        <taxon>Panagrolaimidae</taxon>
        <taxon>Panagrellus</taxon>
    </lineage>
</organism>
<evidence type="ECO:0000313" key="2">
    <source>
        <dbReference type="Proteomes" id="UP000492821"/>
    </source>
</evidence>
<feature type="transmembrane region" description="Helical" evidence="1">
    <location>
        <begin position="117"/>
        <end position="142"/>
    </location>
</feature>
<evidence type="ECO:0000313" key="3">
    <source>
        <dbReference type="WBParaSite" id="Pan_g22738.t1"/>
    </source>
</evidence>
<dbReference type="Proteomes" id="UP000492821">
    <property type="component" value="Unassembled WGS sequence"/>
</dbReference>
<accession>A0A7E4VLS3</accession>
<sequence length="159" mass="18712">MDCIEVYQEEYDDVVEFMLGFSGSFENKFTVHDDCFPSELMAKLNEAFKFHETHSKIIPYGNSSNLNYFNHRRYWFFYYIICLVCCTMSVVFTVVAQQTLAVQSMFNEEMTTGCYLFIFYSIMFFEFLLPSAQLVFMIVSLFQFKPADVVTRNAVNDDD</sequence>
<keyword evidence="2" id="KW-1185">Reference proteome</keyword>
<proteinExistence type="predicted"/>
<protein>
    <submittedName>
        <fullName evidence="3">ABC2_membrane domain-containing protein</fullName>
    </submittedName>
</protein>
<reference evidence="3" key="2">
    <citation type="submission" date="2020-10" db="UniProtKB">
        <authorList>
            <consortium name="WormBaseParasite"/>
        </authorList>
    </citation>
    <scope>IDENTIFICATION</scope>
</reference>
<dbReference type="WBParaSite" id="Pan_g22738.t1">
    <property type="protein sequence ID" value="Pan_g22738.t1"/>
    <property type="gene ID" value="Pan_g22738"/>
</dbReference>
<reference evidence="2" key="1">
    <citation type="journal article" date="2013" name="Genetics">
        <title>The draft genome and transcriptome of Panagrellus redivivus are shaped by the harsh demands of a free-living lifestyle.</title>
        <authorList>
            <person name="Srinivasan J."/>
            <person name="Dillman A.R."/>
            <person name="Macchietto M.G."/>
            <person name="Heikkinen L."/>
            <person name="Lakso M."/>
            <person name="Fracchia K.M."/>
            <person name="Antoshechkin I."/>
            <person name="Mortazavi A."/>
            <person name="Wong G."/>
            <person name="Sternberg P.W."/>
        </authorList>
    </citation>
    <scope>NUCLEOTIDE SEQUENCE [LARGE SCALE GENOMIC DNA]</scope>
    <source>
        <strain evidence="2">MT8872</strain>
    </source>
</reference>
<name>A0A7E4VLS3_PANRE</name>
<keyword evidence="1" id="KW-0472">Membrane</keyword>
<keyword evidence="1" id="KW-1133">Transmembrane helix</keyword>
<evidence type="ECO:0000256" key="1">
    <source>
        <dbReference type="SAM" id="Phobius"/>
    </source>
</evidence>
<dbReference type="AlphaFoldDB" id="A0A7E4VLS3"/>